<dbReference type="InterPro" id="IPR031475">
    <property type="entry name" value="NBD_C"/>
</dbReference>
<keyword evidence="11" id="KW-1185">Reference proteome</keyword>
<dbReference type="Pfam" id="PF07005">
    <property type="entry name" value="SBD_N"/>
    <property type="match status" value="1"/>
</dbReference>
<evidence type="ECO:0000256" key="5">
    <source>
        <dbReference type="ARBA" id="ARBA00022840"/>
    </source>
</evidence>
<evidence type="ECO:0000256" key="7">
    <source>
        <dbReference type="SAM" id="MobiDB-lite"/>
    </source>
</evidence>
<dbReference type="InterPro" id="IPR042213">
    <property type="entry name" value="NBD_C_sf"/>
</dbReference>
<feature type="domain" description="Four-carbon acid sugar kinase N-terminal" evidence="8">
    <location>
        <begin position="2"/>
        <end position="225"/>
    </location>
</feature>
<accession>A0A931AFX4</accession>
<keyword evidence="5" id="KW-0067">ATP-binding</keyword>
<name>A0A931AFX4_9ACTN</name>
<protein>
    <submittedName>
        <fullName evidence="10">Four-carbon acid sugar kinase family protein</fullName>
    </submittedName>
</protein>
<keyword evidence="4 10" id="KW-0418">Kinase</keyword>
<evidence type="ECO:0000313" key="10">
    <source>
        <dbReference type="EMBL" id="MBF8189400.1"/>
    </source>
</evidence>
<keyword evidence="3" id="KW-0547">Nucleotide-binding</keyword>
<evidence type="ECO:0000259" key="9">
    <source>
        <dbReference type="Pfam" id="PF17042"/>
    </source>
</evidence>
<dbReference type="Gene3D" id="3.40.50.10840">
    <property type="entry name" value="Putative sugar-binding, N-terminal domain"/>
    <property type="match status" value="1"/>
</dbReference>
<evidence type="ECO:0000256" key="6">
    <source>
        <dbReference type="ARBA" id="ARBA00023277"/>
    </source>
</evidence>
<feature type="domain" description="Four-carbon acid sugar kinase nucleotide binding" evidence="9">
    <location>
        <begin position="278"/>
        <end position="432"/>
    </location>
</feature>
<dbReference type="EMBL" id="JADOGI010000090">
    <property type="protein sequence ID" value="MBF8189400.1"/>
    <property type="molecule type" value="Genomic_DNA"/>
</dbReference>
<dbReference type="Proteomes" id="UP000605361">
    <property type="component" value="Unassembled WGS sequence"/>
</dbReference>
<dbReference type="RefSeq" id="WP_195898333.1">
    <property type="nucleotide sequence ID" value="NZ_JADOGI010000090.1"/>
</dbReference>
<feature type="compositionally biased region" description="Low complexity" evidence="7">
    <location>
        <begin position="248"/>
        <end position="263"/>
    </location>
</feature>
<proteinExistence type="inferred from homology"/>
<dbReference type="AlphaFoldDB" id="A0A931AFX4"/>
<dbReference type="GO" id="GO:0016301">
    <property type="term" value="F:kinase activity"/>
    <property type="evidence" value="ECO:0007669"/>
    <property type="project" value="UniProtKB-KW"/>
</dbReference>
<evidence type="ECO:0000313" key="11">
    <source>
        <dbReference type="Proteomes" id="UP000605361"/>
    </source>
</evidence>
<evidence type="ECO:0000259" key="8">
    <source>
        <dbReference type="Pfam" id="PF07005"/>
    </source>
</evidence>
<keyword evidence="2" id="KW-0808">Transferase</keyword>
<organism evidence="10 11">
    <name type="scientific">Nonomuraea cypriaca</name>
    <dbReference type="NCBI Taxonomy" id="1187855"/>
    <lineage>
        <taxon>Bacteria</taxon>
        <taxon>Bacillati</taxon>
        <taxon>Actinomycetota</taxon>
        <taxon>Actinomycetes</taxon>
        <taxon>Streptosporangiales</taxon>
        <taxon>Streptosporangiaceae</taxon>
        <taxon>Nonomuraea</taxon>
    </lineage>
</organism>
<dbReference type="InterPro" id="IPR010737">
    <property type="entry name" value="4-carb_acid_sugar_kinase_N"/>
</dbReference>
<evidence type="ECO:0000256" key="2">
    <source>
        <dbReference type="ARBA" id="ARBA00022679"/>
    </source>
</evidence>
<reference evidence="10" key="1">
    <citation type="submission" date="2020-11" db="EMBL/GenBank/DDBJ databases">
        <title>Whole-genome analyses of Nonomuraea sp. K274.</title>
        <authorList>
            <person name="Veyisoglu A."/>
        </authorList>
    </citation>
    <scope>NUCLEOTIDE SEQUENCE</scope>
    <source>
        <strain evidence="10">K274</strain>
    </source>
</reference>
<evidence type="ECO:0000256" key="4">
    <source>
        <dbReference type="ARBA" id="ARBA00022777"/>
    </source>
</evidence>
<comment type="similarity">
    <text evidence="1">Belongs to the four-carbon acid sugar kinase family.</text>
</comment>
<evidence type="ECO:0000256" key="3">
    <source>
        <dbReference type="ARBA" id="ARBA00022741"/>
    </source>
</evidence>
<feature type="region of interest" description="Disordered" evidence="7">
    <location>
        <begin position="228"/>
        <end position="268"/>
    </location>
</feature>
<dbReference type="Gene3D" id="3.40.980.20">
    <property type="entry name" value="Four-carbon acid sugar kinase, nucleotide binding domain"/>
    <property type="match status" value="1"/>
</dbReference>
<dbReference type="GO" id="GO:0005524">
    <property type="term" value="F:ATP binding"/>
    <property type="evidence" value="ECO:0007669"/>
    <property type="project" value="UniProtKB-KW"/>
</dbReference>
<dbReference type="SUPFAM" id="SSF142764">
    <property type="entry name" value="YgbK-like"/>
    <property type="match status" value="1"/>
</dbReference>
<evidence type="ECO:0000256" key="1">
    <source>
        <dbReference type="ARBA" id="ARBA00005715"/>
    </source>
</evidence>
<gene>
    <name evidence="10" type="ORF">ITP53_27430</name>
</gene>
<sequence length="439" mass="44541">MIGAIADDVTGATDVAVALRRRGIRTVLFFGTPPEGTEPPEHDAIVIALKTRTIPKADAVAQSLAALAWLRTHGARQVYFKYCSTFDSTAEGNIGPVLDALADAMDVPVVAMTPSSPEHGRTQYNGYLFVGEVLLSESHMRHHPLTPMTDSFLPRVLDGQSAYRAGVVTLPLVREGAIERRLAELASQGIRYALVDAIDDADLLTAGRALATAPLVAGAAGLAGGLAATHPQDPAGPASGPTATHPQAADGLAGGSAAAQPGAGQDGVGGCAPAGPAAVLAGSCSARTLEQVAAMIAAGRPAYRLDALADPDPGSLARSALAWYDALPDDSGAPLVYSSAEPVSLRRVQEALGSERSAAILESALGRVAQGLVERGVTRVISAGGETSGAVVSALGVPGGMIGPEAARGVPWILTTSGLSLLLKSGNFGEPGLLLEASR</sequence>
<comment type="caution">
    <text evidence="10">The sequence shown here is derived from an EMBL/GenBank/DDBJ whole genome shotgun (WGS) entry which is preliminary data.</text>
</comment>
<keyword evidence="6" id="KW-0119">Carbohydrate metabolism</keyword>
<dbReference type="Pfam" id="PF17042">
    <property type="entry name" value="NBD_C"/>
    <property type="match status" value="1"/>
</dbReference>
<dbReference type="InterPro" id="IPR037051">
    <property type="entry name" value="4-carb_acid_sugar_kinase_N_sf"/>
</dbReference>